<name>A0ABS2GMV9_9FIRM</name>
<evidence type="ECO:0000256" key="6">
    <source>
        <dbReference type="ARBA" id="ARBA00023136"/>
    </source>
</evidence>
<evidence type="ECO:0000256" key="2">
    <source>
        <dbReference type="ARBA" id="ARBA00022676"/>
    </source>
</evidence>
<keyword evidence="4 7" id="KW-0812">Transmembrane</keyword>
<evidence type="ECO:0000256" key="4">
    <source>
        <dbReference type="ARBA" id="ARBA00022692"/>
    </source>
</evidence>
<organism evidence="9 10">
    <name type="scientific">Hydrogenoanaerobacterium saccharovorans</name>
    <dbReference type="NCBI Taxonomy" id="474960"/>
    <lineage>
        <taxon>Bacteria</taxon>
        <taxon>Bacillati</taxon>
        <taxon>Bacillota</taxon>
        <taxon>Clostridia</taxon>
        <taxon>Eubacteriales</taxon>
        <taxon>Oscillospiraceae</taxon>
        <taxon>Hydrogenoanaerobacterium</taxon>
    </lineage>
</organism>
<dbReference type="PANTHER" id="PTHR48090">
    <property type="entry name" value="UNDECAPRENYL-PHOSPHATE 4-DEOXY-4-FORMAMIDO-L-ARABINOSE TRANSFERASE-RELATED"/>
    <property type="match status" value="1"/>
</dbReference>
<reference evidence="9 10" key="1">
    <citation type="journal article" date="2021" name="Sci. Rep.">
        <title>The distribution of antibiotic resistance genes in chicken gut microbiota commensals.</title>
        <authorList>
            <person name="Juricova H."/>
            <person name="Matiasovicova J."/>
            <person name="Kubasova T."/>
            <person name="Cejkova D."/>
            <person name="Rychlik I."/>
        </authorList>
    </citation>
    <scope>NUCLEOTIDE SEQUENCE [LARGE SCALE GENOMIC DNA]</scope>
    <source>
        <strain evidence="9 10">An564</strain>
    </source>
</reference>
<dbReference type="Gene3D" id="3.90.550.10">
    <property type="entry name" value="Spore Coat Polysaccharide Biosynthesis Protein SpsA, Chain A"/>
    <property type="match status" value="1"/>
</dbReference>
<dbReference type="Proteomes" id="UP000724149">
    <property type="component" value="Unassembled WGS sequence"/>
</dbReference>
<keyword evidence="10" id="KW-1185">Reference proteome</keyword>
<evidence type="ECO:0000256" key="5">
    <source>
        <dbReference type="ARBA" id="ARBA00022989"/>
    </source>
</evidence>
<evidence type="ECO:0000256" key="1">
    <source>
        <dbReference type="ARBA" id="ARBA00004141"/>
    </source>
</evidence>
<evidence type="ECO:0000259" key="8">
    <source>
        <dbReference type="Pfam" id="PF00535"/>
    </source>
</evidence>
<dbReference type="Pfam" id="PF00535">
    <property type="entry name" value="Glycos_transf_2"/>
    <property type="match status" value="1"/>
</dbReference>
<feature type="domain" description="Glycosyltransferase 2-like" evidence="8">
    <location>
        <begin position="9"/>
        <end position="176"/>
    </location>
</feature>
<evidence type="ECO:0000256" key="3">
    <source>
        <dbReference type="ARBA" id="ARBA00022679"/>
    </source>
</evidence>
<keyword evidence="2" id="KW-0328">Glycosyltransferase</keyword>
<keyword evidence="3" id="KW-0808">Transferase</keyword>
<comment type="subcellular location">
    <subcellularLocation>
        <location evidence="1">Membrane</location>
        <topology evidence="1">Multi-pass membrane protein</topology>
    </subcellularLocation>
</comment>
<dbReference type="CDD" id="cd04187">
    <property type="entry name" value="DPM1_like_bac"/>
    <property type="match status" value="1"/>
</dbReference>
<dbReference type="EMBL" id="JACSNR010000008">
    <property type="protein sequence ID" value="MBM6923802.1"/>
    <property type="molecule type" value="Genomic_DNA"/>
</dbReference>
<dbReference type="InterPro" id="IPR001173">
    <property type="entry name" value="Glyco_trans_2-like"/>
</dbReference>
<sequence length="331" mass="37219">MRPNKLYMVIPCYNEEEVLPETARRLREKLTALMEAGTISPESRVLFVNDGSKDHTWEIIARLHQENPLFSGVCLSRNRGHQNALLAGLMTARERCDITISMDADLQDDIEAIDGFLKKYQEGCEVVYGVRSSRTTDTVFKRSTAQGFYKLMRLMGTPVIDNHADFRLMSRPALDALAQFGEVNLFLRGIVPMVGFKSGIVEYERHERFAGQSKYPLGKMLSFAFDGITSFSTMPIRLITLAGFGIFVVSLLALLIFLVQKLLGYTVQGWATLMGSIWLIGGLQLLALGILGEYIGKIYMEVKHRPRFVIERVLDDSPAGETLPADRNGWK</sequence>
<protein>
    <submittedName>
        <fullName evidence="9">Glycosyltransferase family 2 protein</fullName>
    </submittedName>
</protein>
<evidence type="ECO:0000313" key="10">
    <source>
        <dbReference type="Proteomes" id="UP000724149"/>
    </source>
</evidence>
<feature type="transmembrane region" description="Helical" evidence="7">
    <location>
        <begin position="238"/>
        <end position="258"/>
    </location>
</feature>
<feature type="transmembrane region" description="Helical" evidence="7">
    <location>
        <begin position="270"/>
        <end position="295"/>
    </location>
</feature>
<dbReference type="PANTHER" id="PTHR48090:SF1">
    <property type="entry name" value="PROPHAGE BACTOPRENOL GLUCOSYL TRANSFERASE HOMOLOG"/>
    <property type="match status" value="1"/>
</dbReference>
<dbReference type="RefSeq" id="WP_204721376.1">
    <property type="nucleotide sequence ID" value="NZ_JACSNR010000008.1"/>
</dbReference>
<gene>
    <name evidence="9" type="ORF">H9X81_08905</name>
</gene>
<dbReference type="InterPro" id="IPR029044">
    <property type="entry name" value="Nucleotide-diphossugar_trans"/>
</dbReference>
<dbReference type="InterPro" id="IPR050256">
    <property type="entry name" value="Glycosyltransferase_2"/>
</dbReference>
<keyword evidence="5 7" id="KW-1133">Transmembrane helix</keyword>
<dbReference type="SUPFAM" id="SSF53448">
    <property type="entry name" value="Nucleotide-diphospho-sugar transferases"/>
    <property type="match status" value="1"/>
</dbReference>
<keyword evidence="6 7" id="KW-0472">Membrane</keyword>
<evidence type="ECO:0000256" key="7">
    <source>
        <dbReference type="SAM" id="Phobius"/>
    </source>
</evidence>
<evidence type="ECO:0000313" key="9">
    <source>
        <dbReference type="EMBL" id="MBM6923802.1"/>
    </source>
</evidence>
<comment type="caution">
    <text evidence="9">The sequence shown here is derived from an EMBL/GenBank/DDBJ whole genome shotgun (WGS) entry which is preliminary data.</text>
</comment>
<proteinExistence type="predicted"/>
<accession>A0ABS2GMV9</accession>